<comment type="caution">
    <text evidence="1">The sequence shown here is derived from an EMBL/GenBank/DDBJ whole genome shotgun (WGS) entry which is preliminary data.</text>
</comment>
<reference evidence="1" key="1">
    <citation type="journal article" date="2023" name="G3 (Bethesda)">
        <title>A reference genome for the long-term kleptoplast-retaining sea slug Elysia crispata morphotype clarki.</title>
        <authorList>
            <person name="Eastman K.E."/>
            <person name="Pendleton A.L."/>
            <person name="Shaikh M.A."/>
            <person name="Suttiyut T."/>
            <person name="Ogas R."/>
            <person name="Tomko P."/>
            <person name="Gavelis G."/>
            <person name="Widhalm J.R."/>
            <person name="Wisecaver J.H."/>
        </authorList>
    </citation>
    <scope>NUCLEOTIDE SEQUENCE</scope>
    <source>
        <strain evidence="1">ECLA1</strain>
    </source>
</reference>
<accession>A0AAE1B5T3</accession>
<dbReference type="AlphaFoldDB" id="A0AAE1B5T3"/>
<proteinExistence type="predicted"/>
<organism evidence="1 2">
    <name type="scientific">Elysia crispata</name>
    <name type="common">lettuce slug</name>
    <dbReference type="NCBI Taxonomy" id="231223"/>
    <lineage>
        <taxon>Eukaryota</taxon>
        <taxon>Metazoa</taxon>
        <taxon>Spiralia</taxon>
        <taxon>Lophotrochozoa</taxon>
        <taxon>Mollusca</taxon>
        <taxon>Gastropoda</taxon>
        <taxon>Heterobranchia</taxon>
        <taxon>Euthyneura</taxon>
        <taxon>Panpulmonata</taxon>
        <taxon>Sacoglossa</taxon>
        <taxon>Placobranchoidea</taxon>
        <taxon>Plakobranchidae</taxon>
        <taxon>Elysia</taxon>
    </lineage>
</organism>
<dbReference type="EMBL" id="JAWDGP010000513">
    <property type="protein sequence ID" value="KAK3799939.1"/>
    <property type="molecule type" value="Genomic_DNA"/>
</dbReference>
<sequence length="88" mass="10208">MRHHFGVIKQTRLRPDIAIRSTSTQQLIMVELTVPYENRMEEAHIYKREKYLNLIKELDGAGYKAVAMSVEVGVRGYMIMVISLRPSE</sequence>
<dbReference type="Proteomes" id="UP001283361">
    <property type="component" value="Unassembled WGS sequence"/>
</dbReference>
<gene>
    <name evidence="1" type="ORF">RRG08_064830</name>
</gene>
<evidence type="ECO:0000313" key="2">
    <source>
        <dbReference type="Proteomes" id="UP001283361"/>
    </source>
</evidence>
<name>A0AAE1B5T3_9GAST</name>
<protein>
    <submittedName>
        <fullName evidence="1">Uncharacterized protein</fullName>
    </submittedName>
</protein>
<evidence type="ECO:0000313" key="1">
    <source>
        <dbReference type="EMBL" id="KAK3799939.1"/>
    </source>
</evidence>
<keyword evidence="2" id="KW-1185">Reference proteome</keyword>